<comment type="caution">
    <text evidence="1">The sequence shown here is derived from an EMBL/GenBank/DDBJ whole genome shotgun (WGS) entry which is preliminary data.</text>
</comment>
<dbReference type="Proteomes" id="UP001396334">
    <property type="component" value="Unassembled WGS sequence"/>
</dbReference>
<sequence>MMGKKQHSKDRMFITKTEWATEWGGAKSKESRTRFKRLPFYCCSPTFTPFELLTDIVAMKTTGNVLCYEAIKELNIKTKNWKELLTDESFTKQDIITFQVSSAFIFDEHIIICFAISHHDYKMLLVLLLMFCRILMHLTVRTKENELRTSDPTYNLNVAGDIKQTLAEHGTDKAKQTAVLGGEGSKAQTERAAALAAILAARSRIKDDSKSDANGDNKSQSAISIVDAASASVHG</sequence>
<gene>
    <name evidence="1" type="ORF">V6N11_076013</name>
</gene>
<reference evidence="1 2" key="1">
    <citation type="journal article" date="2024" name="G3 (Bethesda)">
        <title>Genome assembly of Hibiscus sabdariffa L. provides insights into metabolisms of medicinal natural products.</title>
        <authorList>
            <person name="Kim T."/>
        </authorList>
    </citation>
    <scope>NUCLEOTIDE SEQUENCE [LARGE SCALE GENOMIC DNA]</scope>
    <source>
        <strain evidence="1">TK-2024</strain>
        <tissue evidence="1">Old leaves</tissue>
    </source>
</reference>
<evidence type="ECO:0000313" key="1">
    <source>
        <dbReference type="EMBL" id="KAK8995754.1"/>
    </source>
</evidence>
<dbReference type="EMBL" id="JBBPBN010000045">
    <property type="protein sequence ID" value="KAK8995754.1"/>
    <property type="molecule type" value="Genomic_DNA"/>
</dbReference>
<evidence type="ECO:0000313" key="2">
    <source>
        <dbReference type="Proteomes" id="UP001396334"/>
    </source>
</evidence>
<name>A0ABR2Q500_9ROSI</name>
<protein>
    <submittedName>
        <fullName evidence="1">Uncharacterized protein</fullName>
    </submittedName>
</protein>
<accession>A0ABR2Q500</accession>
<proteinExistence type="predicted"/>
<keyword evidence="2" id="KW-1185">Reference proteome</keyword>
<organism evidence="1 2">
    <name type="scientific">Hibiscus sabdariffa</name>
    <name type="common">roselle</name>
    <dbReference type="NCBI Taxonomy" id="183260"/>
    <lineage>
        <taxon>Eukaryota</taxon>
        <taxon>Viridiplantae</taxon>
        <taxon>Streptophyta</taxon>
        <taxon>Embryophyta</taxon>
        <taxon>Tracheophyta</taxon>
        <taxon>Spermatophyta</taxon>
        <taxon>Magnoliopsida</taxon>
        <taxon>eudicotyledons</taxon>
        <taxon>Gunneridae</taxon>
        <taxon>Pentapetalae</taxon>
        <taxon>rosids</taxon>
        <taxon>malvids</taxon>
        <taxon>Malvales</taxon>
        <taxon>Malvaceae</taxon>
        <taxon>Malvoideae</taxon>
        <taxon>Hibiscus</taxon>
    </lineage>
</organism>